<dbReference type="PANTHER" id="PTHR43611">
    <property type="entry name" value="ALPHA-D-GLUCOSE 1-PHOSPHATE PHOSPHATASE"/>
    <property type="match status" value="1"/>
</dbReference>
<organism evidence="1 2">
    <name type="scientific">Arthrobacter gengyunqii</name>
    <dbReference type="NCBI Taxonomy" id="2886940"/>
    <lineage>
        <taxon>Bacteria</taxon>
        <taxon>Bacillati</taxon>
        <taxon>Actinomycetota</taxon>
        <taxon>Actinomycetes</taxon>
        <taxon>Micrococcales</taxon>
        <taxon>Micrococcaceae</taxon>
        <taxon>Arthrobacter</taxon>
    </lineage>
</organism>
<dbReference type="CDD" id="cd02603">
    <property type="entry name" value="HAD_sEH-N_like"/>
    <property type="match status" value="1"/>
</dbReference>
<protein>
    <submittedName>
        <fullName evidence="1">HAD family phosphatase</fullName>
    </submittedName>
</protein>
<dbReference type="Gene3D" id="1.10.150.240">
    <property type="entry name" value="Putative phosphatase, domain 2"/>
    <property type="match status" value="1"/>
</dbReference>
<reference evidence="1" key="1">
    <citation type="submission" date="2021-10" db="EMBL/GenBank/DDBJ databases">
        <title>Novel species in genus Arthrobacter.</title>
        <authorList>
            <person name="Liu Y."/>
        </authorList>
    </citation>
    <scope>NUCLEOTIDE SEQUENCE</scope>
    <source>
        <strain evidence="1">Zg-Y809</strain>
    </source>
</reference>
<dbReference type="PANTHER" id="PTHR43611:SF3">
    <property type="entry name" value="FLAVIN MONONUCLEOTIDE HYDROLASE 1, CHLOROPLATIC"/>
    <property type="match status" value="1"/>
</dbReference>
<dbReference type="InterPro" id="IPR006439">
    <property type="entry name" value="HAD-SF_hydro_IA"/>
</dbReference>
<accession>A0A9X1M2S4</accession>
<dbReference type="NCBIfam" id="TIGR01509">
    <property type="entry name" value="HAD-SF-IA-v3"/>
    <property type="match status" value="1"/>
</dbReference>
<dbReference type="InterPro" id="IPR023214">
    <property type="entry name" value="HAD_sf"/>
</dbReference>
<dbReference type="AlphaFoldDB" id="A0A9X1M2S4"/>
<dbReference type="InterPro" id="IPR036412">
    <property type="entry name" value="HAD-like_sf"/>
</dbReference>
<gene>
    <name evidence="1" type="ORF">LJ751_08040</name>
</gene>
<evidence type="ECO:0000313" key="2">
    <source>
        <dbReference type="Proteomes" id="UP001139264"/>
    </source>
</evidence>
<dbReference type="Gene3D" id="3.40.50.1000">
    <property type="entry name" value="HAD superfamily/HAD-like"/>
    <property type="match status" value="1"/>
</dbReference>
<dbReference type="EMBL" id="JAJFZP010000006">
    <property type="protein sequence ID" value="MCC3269314.1"/>
    <property type="molecule type" value="Genomic_DNA"/>
</dbReference>
<dbReference type="PRINTS" id="PR00413">
    <property type="entry name" value="HADHALOGNASE"/>
</dbReference>
<name>A0A9X1M2S4_9MICC</name>
<dbReference type="RefSeq" id="WP_247098805.1">
    <property type="nucleotide sequence ID" value="NZ_CP095461.1"/>
</dbReference>
<dbReference type="NCBIfam" id="TIGR01549">
    <property type="entry name" value="HAD-SF-IA-v1"/>
    <property type="match status" value="1"/>
</dbReference>
<proteinExistence type="predicted"/>
<evidence type="ECO:0000313" key="1">
    <source>
        <dbReference type="EMBL" id="MCC3269314.1"/>
    </source>
</evidence>
<dbReference type="Pfam" id="PF00702">
    <property type="entry name" value="Hydrolase"/>
    <property type="match status" value="1"/>
</dbReference>
<dbReference type="InterPro" id="IPR023198">
    <property type="entry name" value="PGP-like_dom2"/>
</dbReference>
<dbReference type="SUPFAM" id="SSF56784">
    <property type="entry name" value="HAD-like"/>
    <property type="match status" value="1"/>
</dbReference>
<dbReference type="Proteomes" id="UP001139264">
    <property type="component" value="Unassembled WGS sequence"/>
</dbReference>
<comment type="caution">
    <text evidence="1">The sequence shown here is derived from an EMBL/GenBank/DDBJ whole genome shotgun (WGS) entry which is preliminary data.</text>
</comment>
<sequence length="198" mass="22216">MSRSGTWYLFDYGMVLSTQPEPADWAALERETGTQLAAASSPYWRHREDYDAGTHTPAEYWTRVLGAPVSAEQLQVLEDLDAKQWAHLNPDTMAVLETLSGEGAQLALLSNMPARMSARYLQESPWAAHFARTYFSGQLGMIKPDRRIFVHVLDELGAAPEDVVFIDDNVRNIEAARALGLQTVHFGPRTDLRRELAK</sequence>